<dbReference type="OrthoDB" id="2530451at2759"/>
<evidence type="ECO:0000259" key="2">
    <source>
        <dbReference type="PROSITE" id="PS51035"/>
    </source>
</evidence>
<feature type="region of interest" description="Disordered" evidence="1">
    <location>
        <begin position="76"/>
        <end position="122"/>
    </location>
</feature>
<feature type="compositionally biased region" description="Low complexity" evidence="1">
    <location>
        <begin position="50"/>
        <end position="60"/>
    </location>
</feature>
<feature type="region of interest" description="Disordered" evidence="1">
    <location>
        <begin position="33"/>
        <end position="60"/>
    </location>
</feature>
<evidence type="ECO:0000313" key="3">
    <source>
        <dbReference type="EMBL" id="TNY19998.1"/>
    </source>
</evidence>
<feature type="domain" description="BAG" evidence="2">
    <location>
        <begin position="202"/>
        <end position="239"/>
    </location>
</feature>
<feature type="compositionally biased region" description="Low complexity" evidence="1">
    <location>
        <begin position="455"/>
        <end position="467"/>
    </location>
</feature>
<dbReference type="Proteomes" id="UP000311382">
    <property type="component" value="Unassembled WGS sequence"/>
</dbReference>
<dbReference type="GO" id="GO:0051087">
    <property type="term" value="F:protein-folding chaperone binding"/>
    <property type="evidence" value="ECO:0007669"/>
    <property type="project" value="InterPro"/>
</dbReference>
<feature type="non-terminal residue" evidence="3">
    <location>
        <position position="1"/>
    </location>
</feature>
<dbReference type="AlphaFoldDB" id="A0A5C5FSZ5"/>
<dbReference type="Pfam" id="PF02179">
    <property type="entry name" value="BAG"/>
    <property type="match status" value="1"/>
</dbReference>
<sequence>EQEREAALRHRQAVLEAAQRRAVLIAREQHRRRLEAEQEQRRRVVEARRQQQQQQRTRQAQLPQALFQLFLDLASSSEPEEHGQQAEQRPVVEAPPAVKPVSPPAPSPAPAVPSTAAAEPALPDPAAEAIQRRFEREVARQAALDTLNRLTSDLDARLSSFSAPASLTFQSSSTSASTSTPPLAFGKPNSSFLGHEDFLVSLLSKIDAVSSGGDKVIKQARKDLVKRVEAELAKLDSLKEHEWERQSQRAASEVGDRDADPAAQAPSPAVNVESAPPVDQVLKPANSSSTEASAVAGSSPVVKAPVDESNPAPSPRANEPVAAAPSSSSVNAAAEPDRPSADAIGNGPSPLTVDAVAALPSSTPDAPADPASAVPRPPSRASTSSFDSEASSTINGYVDEVLRRAQELGERIDAEEEAERATSAGKVGREPTVEAREGAAPEVEHVEDVERDEQASQQSSAQALEATEPGEDGDEEEIDVEATLRRMRQAQPVKDTAGSAGSSYEGETSEAGEDQGDAATGTVPLNAANRNRRHEIGLGRPTCEGRLATAALAPVRLRPSKCVSLGWATVAVVDAEKAPTWHAKPCMREAHWIFGRGSLGSGQPEFWHTKAQSFWADLLATLRCTRLKTCEIARSVPGSRSRQICA</sequence>
<comment type="caution">
    <text evidence="3">The sequence shown here is derived from an EMBL/GenBank/DDBJ whole genome shotgun (WGS) entry which is preliminary data.</text>
</comment>
<name>A0A5C5FSZ5_9BASI</name>
<dbReference type="Gene3D" id="1.20.58.120">
    <property type="entry name" value="BAG domain"/>
    <property type="match status" value="1"/>
</dbReference>
<organism evidence="3 4">
    <name type="scientific">Rhodotorula diobovata</name>
    <dbReference type="NCBI Taxonomy" id="5288"/>
    <lineage>
        <taxon>Eukaryota</taxon>
        <taxon>Fungi</taxon>
        <taxon>Dikarya</taxon>
        <taxon>Basidiomycota</taxon>
        <taxon>Pucciniomycotina</taxon>
        <taxon>Microbotryomycetes</taxon>
        <taxon>Sporidiobolales</taxon>
        <taxon>Sporidiobolaceae</taxon>
        <taxon>Rhodotorula</taxon>
    </lineage>
</organism>
<proteinExistence type="predicted"/>
<feature type="region of interest" description="Disordered" evidence="1">
    <location>
        <begin position="408"/>
        <end position="533"/>
    </location>
</feature>
<dbReference type="PROSITE" id="PS51035">
    <property type="entry name" value="BAG"/>
    <property type="match status" value="1"/>
</dbReference>
<protein>
    <recommendedName>
        <fullName evidence="2">BAG domain-containing protein</fullName>
    </recommendedName>
</protein>
<dbReference type="STRING" id="5288.A0A5C5FSZ5"/>
<feature type="compositionally biased region" description="Pro residues" evidence="1">
    <location>
        <begin position="97"/>
        <end position="111"/>
    </location>
</feature>
<feature type="compositionally biased region" description="Basic and acidic residues" evidence="1">
    <location>
        <begin position="427"/>
        <end position="454"/>
    </location>
</feature>
<dbReference type="EMBL" id="SOZI01000079">
    <property type="protein sequence ID" value="TNY19998.1"/>
    <property type="molecule type" value="Genomic_DNA"/>
</dbReference>
<reference evidence="3 4" key="1">
    <citation type="submission" date="2019-03" db="EMBL/GenBank/DDBJ databases">
        <title>Rhodosporidium diobovatum UCD-FST 08-225 genome sequencing, assembly, and annotation.</title>
        <authorList>
            <person name="Fakankun I.U."/>
            <person name="Fristensky B."/>
            <person name="Levin D.B."/>
        </authorList>
    </citation>
    <scope>NUCLEOTIDE SEQUENCE [LARGE SCALE GENOMIC DNA]</scope>
    <source>
        <strain evidence="3 4">UCD-FST 08-225</strain>
    </source>
</reference>
<evidence type="ECO:0000313" key="4">
    <source>
        <dbReference type="Proteomes" id="UP000311382"/>
    </source>
</evidence>
<feature type="region of interest" description="Disordered" evidence="1">
    <location>
        <begin position="241"/>
        <end position="396"/>
    </location>
</feature>
<feature type="compositionally biased region" description="Basic and acidic residues" evidence="1">
    <location>
        <begin position="34"/>
        <end position="49"/>
    </location>
</feature>
<feature type="compositionally biased region" description="Acidic residues" evidence="1">
    <location>
        <begin position="468"/>
        <end position="480"/>
    </location>
</feature>
<feature type="compositionally biased region" description="Low complexity" evidence="1">
    <location>
        <begin position="317"/>
        <end position="334"/>
    </location>
</feature>
<feature type="compositionally biased region" description="Low complexity" evidence="1">
    <location>
        <begin position="357"/>
        <end position="393"/>
    </location>
</feature>
<accession>A0A5C5FSZ5</accession>
<keyword evidence="4" id="KW-1185">Reference proteome</keyword>
<feature type="compositionally biased region" description="Low complexity" evidence="1">
    <location>
        <begin position="112"/>
        <end position="122"/>
    </location>
</feature>
<feature type="compositionally biased region" description="Acidic residues" evidence="1">
    <location>
        <begin position="507"/>
        <end position="516"/>
    </location>
</feature>
<dbReference type="SUPFAM" id="SSF63491">
    <property type="entry name" value="BAG domain"/>
    <property type="match status" value="1"/>
</dbReference>
<dbReference type="InterPro" id="IPR003103">
    <property type="entry name" value="BAG_domain"/>
</dbReference>
<gene>
    <name evidence="3" type="ORF">DMC30DRAFT_409067</name>
</gene>
<evidence type="ECO:0000256" key="1">
    <source>
        <dbReference type="SAM" id="MobiDB-lite"/>
    </source>
</evidence>
<dbReference type="InterPro" id="IPR036533">
    <property type="entry name" value="BAG_dom_sf"/>
</dbReference>